<accession>A0ACC1TH18</accession>
<sequence length="255" mass="28509">MSAESGSPTLKEEVPCLSGVPAHWFATFCSLIQNEANVQCLGGFRCTAQSCSRIVDYCPALSIPALSNVCKSIQEFVRGLRRNLVEFWPWFYDCVIYNVLKFFMMDLASNGLSNHAIFHISHSSVFTGNPGFVRFIVQKQDKPWLSSAHMTPMELEEVEIIEVMKHLQDVAGETLRTVTIVGSGFAGPLARHASNYLTNLKVLGLMHLSFMEIEPLLIEQLCAEVKLLLPNLPQPMAYYGSYAFCINAKTSIRFC</sequence>
<dbReference type="Proteomes" id="UP001163835">
    <property type="component" value="Unassembled WGS sequence"/>
</dbReference>
<gene>
    <name evidence="1" type="ORF">F5876DRAFT_71006</name>
</gene>
<dbReference type="EMBL" id="MU796460">
    <property type="protein sequence ID" value="KAJ3803972.1"/>
    <property type="molecule type" value="Genomic_DNA"/>
</dbReference>
<comment type="caution">
    <text evidence="1">The sequence shown here is derived from an EMBL/GenBank/DDBJ whole genome shotgun (WGS) entry which is preliminary data.</text>
</comment>
<reference evidence="1" key="1">
    <citation type="submission" date="2022-09" db="EMBL/GenBank/DDBJ databases">
        <title>A Global Phylogenomic Analysis of the Shiitake Genus Lentinula.</title>
        <authorList>
            <consortium name="DOE Joint Genome Institute"/>
            <person name="Sierra-Patev S."/>
            <person name="Min B."/>
            <person name="Naranjo-Ortiz M."/>
            <person name="Looney B."/>
            <person name="Konkel Z."/>
            <person name="Slot J.C."/>
            <person name="Sakamoto Y."/>
            <person name="Steenwyk J.L."/>
            <person name="Rokas A."/>
            <person name="Carro J."/>
            <person name="Camarero S."/>
            <person name="Ferreira P."/>
            <person name="Molpeceres G."/>
            <person name="Ruiz-Duenas F.J."/>
            <person name="Serrano A."/>
            <person name="Henrissat B."/>
            <person name="Drula E."/>
            <person name="Hughes K.W."/>
            <person name="Mata J.L."/>
            <person name="Ishikawa N.K."/>
            <person name="Vargas-Isla R."/>
            <person name="Ushijima S."/>
            <person name="Smith C.A."/>
            <person name="Ahrendt S."/>
            <person name="Andreopoulos W."/>
            <person name="He G."/>
            <person name="Labutti K."/>
            <person name="Lipzen A."/>
            <person name="Ng V."/>
            <person name="Riley R."/>
            <person name="Sandor L."/>
            <person name="Barry K."/>
            <person name="Martinez A.T."/>
            <person name="Xiao Y."/>
            <person name="Gibbons J.G."/>
            <person name="Terashima K."/>
            <person name="Grigoriev I.V."/>
            <person name="Hibbett D.S."/>
        </authorList>
    </citation>
    <scope>NUCLEOTIDE SEQUENCE</scope>
    <source>
        <strain evidence="1">TMI1499</strain>
    </source>
</reference>
<proteinExistence type="predicted"/>
<name>A0ACC1TH18_9AGAR</name>
<organism evidence="1 2">
    <name type="scientific">Lentinula aff. lateritia</name>
    <dbReference type="NCBI Taxonomy" id="2804960"/>
    <lineage>
        <taxon>Eukaryota</taxon>
        <taxon>Fungi</taxon>
        <taxon>Dikarya</taxon>
        <taxon>Basidiomycota</taxon>
        <taxon>Agaricomycotina</taxon>
        <taxon>Agaricomycetes</taxon>
        <taxon>Agaricomycetidae</taxon>
        <taxon>Agaricales</taxon>
        <taxon>Marasmiineae</taxon>
        <taxon>Omphalotaceae</taxon>
        <taxon>Lentinula</taxon>
    </lineage>
</organism>
<protein>
    <submittedName>
        <fullName evidence="1">Uncharacterized protein</fullName>
    </submittedName>
</protein>
<evidence type="ECO:0000313" key="2">
    <source>
        <dbReference type="Proteomes" id="UP001163835"/>
    </source>
</evidence>
<keyword evidence="2" id="KW-1185">Reference proteome</keyword>
<evidence type="ECO:0000313" key="1">
    <source>
        <dbReference type="EMBL" id="KAJ3803972.1"/>
    </source>
</evidence>